<proteinExistence type="predicted"/>
<dbReference type="InterPro" id="IPR015526">
    <property type="entry name" value="Frizzled/SFRP"/>
</dbReference>
<evidence type="ECO:0000256" key="4">
    <source>
        <dbReference type="SAM" id="MobiDB-lite"/>
    </source>
</evidence>
<dbReference type="Proteomes" id="UP000828390">
    <property type="component" value="Unassembled WGS sequence"/>
</dbReference>
<gene>
    <name evidence="6" type="ORF">DPMN_102979</name>
</gene>
<evidence type="ECO:0000313" key="7">
    <source>
        <dbReference type="Proteomes" id="UP000828390"/>
    </source>
</evidence>
<keyword evidence="1" id="KW-0217">Developmental protein</keyword>
<dbReference type="PANTHER" id="PTHR11309:SF47">
    <property type="entry name" value="FRIZZLED"/>
    <property type="match status" value="1"/>
</dbReference>
<dbReference type="Pfam" id="PF01392">
    <property type="entry name" value="Fz"/>
    <property type="match status" value="1"/>
</dbReference>
<comment type="caution">
    <text evidence="3">Lacks conserved residue(s) required for the propagation of feature annotation.</text>
</comment>
<organism evidence="6 7">
    <name type="scientific">Dreissena polymorpha</name>
    <name type="common">Zebra mussel</name>
    <name type="synonym">Mytilus polymorpha</name>
    <dbReference type="NCBI Taxonomy" id="45954"/>
    <lineage>
        <taxon>Eukaryota</taxon>
        <taxon>Metazoa</taxon>
        <taxon>Spiralia</taxon>
        <taxon>Lophotrochozoa</taxon>
        <taxon>Mollusca</taxon>
        <taxon>Bivalvia</taxon>
        <taxon>Autobranchia</taxon>
        <taxon>Heteroconchia</taxon>
        <taxon>Euheterodonta</taxon>
        <taxon>Imparidentia</taxon>
        <taxon>Neoheterodontei</taxon>
        <taxon>Myida</taxon>
        <taxon>Dreissenoidea</taxon>
        <taxon>Dreissenidae</taxon>
        <taxon>Dreissena</taxon>
    </lineage>
</organism>
<dbReference type="AlphaFoldDB" id="A0A9D4HA67"/>
<evidence type="ECO:0000313" key="6">
    <source>
        <dbReference type="EMBL" id="KAH3829751.1"/>
    </source>
</evidence>
<evidence type="ECO:0000256" key="2">
    <source>
        <dbReference type="ARBA" id="ARBA00023157"/>
    </source>
</evidence>
<dbReference type="GO" id="GO:0042813">
    <property type="term" value="F:Wnt receptor activity"/>
    <property type="evidence" value="ECO:0007669"/>
    <property type="project" value="TreeGrafter"/>
</dbReference>
<accession>A0A9D4HA67</accession>
<dbReference type="InterPro" id="IPR036790">
    <property type="entry name" value="Frizzled_dom_sf"/>
</dbReference>
<dbReference type="PROSITE" id="PS50038">
    <property type="entry name" value="FZ"/>
    <property type="match status" value="1"/>
</dbReference>
<reference evidence="6" key="1">
    <citation type="journal article" date="2019" name="bioRxiv">
        <title>The Genome of the Zebra Mussel, Dreissena polymorpha: A Resource for Invasive Species Research.</title>
        <authorList>
            <person name="McCartney M.A."/>
            <person name="Auch B."/>
            <person name="Kono T."/>
            <person name="Mallez S."/>
            <person name="Zhang Y."/>
            <person name="Obille A."/>
            <person name="Becker A."/>
            <person name="Abrahante J.E."/>
            <person name="Garbe J."/>
            <person name="Badalamenti J.P."/>
            <person name="Herman A."/>
            <person name="Mangelson H."/>
            <person name="Liachko I."/>
            <person name="Sullivan S."/>
            <person name="Sone E.D."/>
            <person name="Koren S."/>
            <person name="Silverstein K.A.T."/>
            <person name="Beckman K.B."/>
            <person name="Gohl D.M."/>
        </authorList>
    </citation>
    <scope>NUCLEOTIDE SEQUENCE</scope>
    <source>
        <strain evidence="6">Duluth1</strain>
        <tissue evidence="6">Whole animal</tissue>
    </source>
</reference>
<evidence type="ECO:0000256" key="3">
    <source>
        <dbReference type="PROSITE-ProRule" id="PRU00090"/>
    </source>
</evidence>
<dbReference type="GO" id="GO:0060070">
    <property type="term" value="P:canonical Wnt signaling pathway"/>
    <property type="evidence" value="ECO:0007669"/>
    <property type="project" value="TreeGrafter"/>
</dbReference>
<dbReference type="InterPro" id="IPR020067">
    <property type="entry name" value="Frizzled_dom"/>
</dbReference>
<evidence type="ECO:0000256" key="1">
    <source>
        <dbReference type="ARBA" id="ARBA00022473"/>
    </source>
</evidence>
<dbReference type="GO" id="GO:0035567">
    <property type="term" value="P:non-canonical Wnt signaling pathway"/>
    <property type="evidence" value="ECO:0007669"/>
    <property type="project" value="TreeGrafter"/>
</dbReference>
<protein>
    <recommendedName>
        <fullName evidence="5">FZ domain-containing protein</fullName>
    </recommendedName>
</protein>
<dbReference type="Gene3D" id="1.10.2000.10">
    <property type="entry name" value="Frizzled cysteine-rich domain"/>
    <property type="match status" value="1"/>
</dbReference>
<dbReference type="GO" id="GO:0017147">
    <property type="term" value="F:Wnt-protein binding"/>
    <property type="evidence" value="ECO:0007669"/>
    <property type="project" value="TreeGrafter"/>
</dbReference>
<dbReference type="GO" id="GO:0005886">
    <property type="term" value="C:plasma membrane"/>
    <property type="evidence" value="ECO:0007669"/>
    <property type="project" value="TreeGrafter"/>
</dbReference>
<reference evidence="6" key="2">
    <citation type="submission" date="2020-11" db="EMBL/GenBank/DDBJ databases">
        <authorList>
            <person name="McCartney M.A."/>
            <person name="Auch B."/>
            <person name="Kono T."/>
            <person name="Mallez S."/>
            <person name="Becker A."/>
            <person name="Gohl D.M."/>
            <person name="Silverstein K.A.T."/>
            <person name="Koren S."/>
            <person name="Bechman K.B."/>
            <person name="Herman A."/>
            <person name="Abrahante J.E."/>
            <person name="Garbe J."/>
        </authorList>
    </citation>
    <scope>NUCLEOTIDE SEQUENCE</scope>
    <source>
        <strain evidence="6">Duluth1</strain>
        <tissue evidence="6">Whole animal</tissue>
    </source>
</reference>
<dbReference type="PANTHER" id="PTHR11309">
    <property type="entry name" value="FRIZZLED"/>
    <property type="match status" value="1"/>
</dbReference>
<name>A0A9D4HA67_DREPO</name>
<feature type="region of interest" description="Disordered" evidence="4">
    <location>
        <begin position="39"/>
        <end position="67"/>
    </location>
</feature>
<comment type="caution">
    <text evidence="6">The sequence shown here is derived from an EMBL/GenBank/DDBJ whole genome shotgun (WGS) entry which is preliminary data.</text>
</comment>
<sequence>MSFAAGNDLQNNKEKSVGRCEPIKVGICKDLPYNETRMPNFMNHTNQEDAGMEVSLKSNKRGPSLID</sequence>
<dbReference type="EMBL" id="JAIWYP010000004">
    <property type="protein sequence ID" value="KAH3829751.1"/>
    <property type="molecule type" value="Genomic_DNA"/>
</dbReference>
<evidence type="ECO:0000259" key="5">
    <source>
        <dbReference type="PROSITE" id="PS50038"/>
    </source>
</evidence>
<dbReference type="SUPFAM" id="SSF63501">
    <property type="entry name" value="Frizzled cysteine-rich domain"/>
    <property type="match status" value="1"/>
</dbReference>
<keyword evidence="2" id="KW-1015">Disulfide bond</keyword>
<feature type="domain" description="FZ" evidence="5">
    <location>
        <begin position="15"/>
        <end position="67"/>
    </location>
</feature>
<keyword evidence="7" id="KW-1185">Reference proteome</keyword>